<name>A0A645DGQ1_9ZZZZ</name>
<protein>
    <submittedName>
        <fullName evidence="1">Uncharacterized protein</fullName>
    </submittedName>
</protein>
<organism evidence="1">
    <name type="scientific">bioreactor metagenome</name>
    <dbReference type="NCBI Taxonomy" id="1076179"/>
    <lineage>
        <taxon>unclassified sequences</taxon>
        <taxon>metagenomes</taxon>
        <taxon>ecological metagenomes</taxon>
    </lineage>
</organism>
<sequence length="235" mass="25983">MLIELGQRYIDLRASAARQAKTLIPLSGFPRIPFTSEYFRQAQLGQIPDTAVPAQAKTSLGPLTLAALFKHAAKAVQVPLIGGFKGPLVQIDQRVHKPCHGYDVLRVVFDDIFQQRCLARLDIGEVARGHLAARQVVLARGIEYLAFKLGQLAGTHTHLEYSPGDVDQIDIIRGFVSPVHSVHGQPALNQRHIKAGAVKGDHRLAAAEGFKHRRQHERFLIIVAHQILCHHKLIA</sequence>
<dbReference type="AlphaFoldDB" id="A0A645DGQ1"/>
<comment type="caution">
    <text evidence="1">The sequence shown here is derived from an EMBL/GenBank/DDBJ whole genome shotgun (WGS) entry which is preliminary data.</text>
</comment>
<dbReference type="EMBL" id="VSSQ01036052">
    <property type="protein sequence ID" value="MPM88431.1"/>
    <property type="molecule type" value="Genomic_DNA"/>
</dbReference>
<accession>A0A645DGQ1</accession>
<reference evidence="1" key="1">
    <citation type="submission" date="2019-08" db="EMBL/GenBank/DDBJ databases">
        <authorList>
            <person name="Kucharzyk K."/>
            <person name="Murdoch R.W."/>
            <person name="Higgins S."/>
            <person name="Loffler F."/>
        </authorList>
    </citation>
    <scope>NUCLEOTIDE SEQUENCE</scope>
</reference>
<evidence type="ECO:0000313" key="1">
    <source>
        <dbReference type="EMBL" id="MPM88431.1"/>
    </source>
</evidence>
<proteinExistence type="predicted"/>
<gene>
    <name evidence="1" type="ORF">SDC9_135535</name>
</gene>